<evidence type="ECO:0000256" key="10">
    <source>
        <dbReference type="SAM" id="Phobius"/>
    </source>
</evidence>
<dbReference type="PANTHER" id="PTHR12468">
    <property type="entry name" value="GPI MANNOSYLTRANSFERASE 2"/>
    <property type="match status" value="1"/>
</dbReference>
<keyword evidence="5" id="KW-0808">Transferase</keyword>
<gene>
    <name evidence="11" type="ORF">FHX46_000583</name>
</gene>
<evidence type="ECO:0000256" key="5">
    <source>
        <dbReference type="ARBA" id="ARBA00022679"/>
    </source>
</evidence>
<keyword evidence="7" id="KW-0256">Endoplasmic reticulum</keyword>
<dbReference type="Proteomes" id="UP000754495">
    <property type="component" value="Unassembled WGS sequence"/>
</dbReference>
<protein>
    <recommendedName>
        <fullName evidence="13">Integral membrane protein</fullName>
    </recommendedName>
</protein>
<feature type="transmembrane region" description="Helical" evidence="10">
    <location>
        <begin position="234"/>
        <end position="251"/>
    </location>
</feature>
<reference evidence="11 12" key="1">
    <citation type="submission" date="2020-03" db="EMBL/GenBank/DDBJ databases">
        <title>Sequencing the genomes of 1000 actinobacteria strains.</title>
        <authorList>
            <person name="Klenk H.-P."/>
        </authorList>
    </citation>
    <scope>NUCLEOTIDE SEQUENCE [LARGE SCALE GENOMIC DNA]</scope>
    <source>
        <strain evidence="11 12">DSM 45668</strain>
    </source>
</reference>
<keyword evidence="6 10" id="KW-0812">Transmembrane</keyword>
<feature type="transmembrane region" description="Helical" evidence="10">
    <location>
        <begin position="376"/>
        <end position="398"/>
    </location>
</feature>
<feature type="transmembrane region" description="Helical" evidence="10">
    <location>
        <begin position="116"/>
        <end position="138"/>
    </location>
</feature>
<evidence type="ECO:0000256" key="4">
    <source>
        <dbReference type="ARBA" id="ARBA00022676"/>
    </source>
</evidence>
<evidence type="ECO:0000256" key="2">
    <source>
        <dbReference type="ARBA" id="ARBA00004687"/>
    </source>
</evidence>
<evidence type="ECO:0008006" key="13">
    <source>
        <dbReference type="Google" id="ProtNLM"/>
    </source>
</evidence>
<organism evidence="11 12">
    <name type="scientific">Amycolatopsis viridis</name>
    <dbReference type="NCBI Taxonomy" id="185678"/>
    <lineage>
        <taxon>Bacteria</taxon>
        <taxon>Bacillati</taxon>
        <taxon>Actinomycetota</taxon>
        <taxon>Actinomycetes</taxon>
        <taxon>Pseudonocardiales</taxon>
        <taxon>Pseudonocardiaceae</taxon>
        <taxon>Amycolatopsis</taxon>
    </lineage>
</organism>
<feature type="transmembrane region" description="Helical" evidence="10">
    <location>
        <begin position="353"/>
        <end position="369"/>
    </location>
</feature>
<comment type="caution">
    <text evidence="11">The sequence shown here is derived from an EMBL/GenBank/DDBJ whole genome shotgun (WGS) entry which is preliminary data.</text>
</comment>
<accession>A0ABX0SMA2</accession>
<feature type="transmembrane region" description="Helical" evidence="10">
    <location>
        <begin position="195"/>
        <end position="222"/>
    </location>
</feature>
<feature type="transmembrane region" description="Helical" evidence="10">
    <location>
        <begin position="301"/>
        <end position="321"/>
    </location>
</feature>
<keyword evidence="3" id="KW-0337">GPI-anchor biosynthesis</keyword>
<keyword evidence="9 10" id="KW-0472">Membrane</keyword>
<evidence type="ECO:0000256" key="9">
    <source>
        <dbReference type="ARBA" id="ARBA00023136"/>
    </source>
</evidence>
<comment type="pathway">
    <text evidence="2">Glycolipid biosynthesis; glycosylphosphatidylinositol-anchor biosynthesis.</text>
</comment>
<keyword evidence="12" id="KW-1185">Reference proteome</keyword>
<dbReference type="Pfam" id="PF04188">
    <property type="entry name" value="Mannosyl_trans2"/>
    <property type="match status" value="1"/>
</dbReference>
<dbReference type="EMBL" id="JAANOU010000001">
    <property type="protein sequence ID" value="NIH78053.1"/>
    <property type="molecule type" value="Genomic_DNA"/>
</dbReference>
<feature type="transmembrane region" description="Helical" evidence="10">
    <location>
        <begin position="328"/>
        <end position="347"/>
    </location>
</feature>
<comment type="subcellular location">
    <subcellularLocation>
        <location evidence="1">Endoplasmic reticulum membrane</location>
        <topology evidence="1">Multi-pass membrane protein</topology>
    </subcellularLocation>
</comment>
<proteinExistence type="predicted"/>
<evidence type="ECO:0000313" key="11">
    <source>
        <dbReference type="EMBL" id="NIH78053.1"/>
    </source>
</evidence>
<keyword evidence="8 10" id="KW-1133">Transmembrane helix</keyword>
<dbReference type="InterPro" id="IPR007315">
    <property type="entry name" value="PIG-V/Gpi18"/>
</dbReference>
<sequence length="402" mass="42416">MEAVSGTAERRGEAAAGLPLNLGGPLSRRSTLLLPALVYLGVRALGVVVLTVFAAVHDTSLWSRLTAWDGEWYLKIAAHGYDLGPIPDAFDVPNPFTSRAFFPAYPFLIRVLTPPFGATAAALIISLVAGLCAAYGLARLGRIVRGGSRRAGHILVALFAATPMSIALSMAYTEALFCALAVWTLVALLERRWELAGVCCLAAGLVRSTALALIIAVAVAAVTALVRRTDGVRPLAALALAPAGLFGYLWWTGLRVHPGAGLAEQLSTWSDLEWQGWLTRFDGGLSTAQFVAEVLTGSNTAMSVLTVGVIAGALAGFVVLVRQRREAVLAVYAAGVMFLCLASSSLMHAKPRFLLPAFTLLVPVAIALAKRRTATVVQVCSAVALLSAWFGAYALTVWEYAV</sequence>
<evidence type="ECO:0000256" key="6">
    <source>
        <dbReference type="ARBA" id="ARBA00022692"/>
    </source>
</evidence>
<evidence type="ECO:0000256" key="1">
    <source>
        <dbReference type="ARBA" id="ARBA00004477"/>
    </source>
</evidence>
<evidence type="ECO:0000313" key="12">
    <source>
        <dbReference type="Proteomes" id="UP000754495"/>
    </source>
</evidence>
<evidence type="ECO:0000256" key="7">
    <source>
        <dbReference type="ARBA" id="ARBA00022824"/>
    </source>
</evidence>
<feature type="transmembrane region" description="Helical" evidence="10">
    <location>
        <begin position="150"/>
        <end position="183"/>
    </location>
</feature>
<dbReference type="PANTHER" id="PTHR12468:SF2">
    <property type="entry name" value="GPI MANNOSYLTRANSFERASE 2"/>
    <property type="match status" value="1"/>
</dbReference>
<feature type="transmembrane region" description="Helical" evidence="10">
    <location>
        <begin position="32"/>
        <end position="56"/>
    </location>
</feature>
<evidence type="ECO:0000256" key="8">
    <source>
        <dbReference type="ARBA" id="ARBA00022989"/>
    </source>
</evidence>
<name>A0ABX0SMA2_9PSEU</name>
<evidence type="ECO:0000256" key="3">
    <source>
        <dbReference type="ARBA" id="ARBA00022502"/>
    </source>
</evidence>
<keyword evidence="4" id="KW-0328">Glycosyltransferase</keyword>